<dbReference type="EMBL" id="JANBTX010000039">
    <property type="protein sequence ID" value="KAJ2688748.1"/>
    <property type="molecule type" value="Genomic_DNA"/>
</dbReference>
<dbReference type="Gene3D" id="3.80.10.10">
    <property type="entry name" value="Ribonuclease Inhibitor"/>
    <property type="match status" value="1"/>
</dbReference>
<dbReference type="OrthoDB" id="5527805at2759"/>
<accession>A0A9W8GLU1</accession>
<reference evidence="1" key="1">
    <citation type="submission" date="2022-07" db="EMBL/GenBank/DDBJ databases">
        <title>Phylogenomic reconstructions and comparative analyses of Kickxellomycotina fungi.</title>
        <authorList>
            <person name="Reynolds N.K."/>
            <person name="Stajich J.E."/>
            <person name="Barry K."/>
            <person name="Grigoriev I.V."/>
            <person name="Crous P."/>
            <person name="Smith M.E."/>
        </authorList>
    </citation>
    <scope>NUCLEOTIDE SEQUENCE</scope>
    <source>
        <strain evidence="1">CBS 109367</strain>
    </source>
</reference>
<keyword evidence="2" id="KW-1185">Reference proteome</keyword>
<name>A0A9W8GLU1_9FUNG</name>
<sequence>MCSVSNTMVCLPEEETATKHYSQLVTELAQNTTQIKYYTSNEVFSIGTLANLGGLTHLVYSECSSSSTLLYLVLDNASTLQVLNLDIDNPEQVSQFVHTDAGAQVTYPNLHTLKSVCASDTVVERRSAPLHTPFPKLRNLTMTHSYPFTNDAMFRGNHLGQLGLNLDIIDLLILDKSGVLEKNRFAQVTDLDLEINLIDQPYGTGFGQRLCRMLLEMAPNIESLKLKFMGIPLKNSLQNSFAAVPPLDKLRFVTITGVALSLAETVGLVGRIPKLSQLMIEPQTTDYENEDYEAEGALRAEEIRRVEELRQAKTLSRSALRNVIFHSPSYADMNGASHFACQLAILCPRLTCIRWGYHSSAFDSCCRDNAADTLYSAYKKRLESVEWTKVK</sequence>
<dbReference type="InterPro" id="IPR032675">
    <property type="entry name" value="LRR_dom_sf"/>
</dbReference>
<protein>
    <submittedName>
        <fullName evidence="1">Uncharacterized protein</fullName>
    </submittedName>
</protein>
<evidence type="ECO:0000313" key="1">
    <source>
        <dbReference type="EMBL" id="KAJ2688748.1"/>
    </source>
</evidence>
<proteinExistence type="predicted"/>
<evidence type="ECO:0000313" key="2">
    <source>
        <dbReference type="Proteomes" id="UP001151516"/>
    </source>
</evidence>
<dbReference type="SUPFAM" id="SSF52047">
    <property type="entry name" value="RNI-like"/>
    <property type="match status" value="1"/>
</dbReference>
<organism evidence="1 2">
    <name type="scientific">Coemansia spiralis</name>
    <dbReference type="NCBI Taxonomy" id="417178"/>
    <lineage>
        <taxon>Eukaryota</taxon>
        <taxon>Fungi</taxon>
        <taxon>Fungi incertae sedis</taxon>
        <taxon>Zoopagomycota</taxon>
        <taxon>Kickxellomycotina</taxon>
        <taxon>Kickxellomycetes</taxon>
        <taxon>Kickxellales</taxon>
        <taxon>Kickxellaceae</taxon>
        <taxon>Coemansia</taxon>
    </lineage>
</organism>
<dbReference type="AlphaFoldDB" id="A0A9W8GLU1"/>
<dbReference type="Proteomes" id="UP001151516">
    <property type="component" value="Unassembled WGS sequence"/>
</dbReference>
<gene>
    <name evidence="1" type="ORF">IWW39_001963</name>
</gene>
<comment type="caution">
    <text evidence="1">The sequence shown here is derived from an EMBL/GenBank/DDBJ whole genome shotgun (WGS) entry which is preliminary data.</text>
</comment>